<sequence>MKPLPPMPRWVDDAGNVVSCTEKIKVMQQNMQEIYELAQEAFEDGLLMGCQEKQLRAYLTELMATLENPYQQ</sequence>
<dbReference type="EMBL" id="MDVB01000118">
    <property type="protein sequence ID" value="PIT12244.1"/>
    <property type="molecule type" value="Genomic_DNA"/>
</dbReference>
<organism evidence="1 2">
    <name type="scientific">Snodgrassella alvi</name>
    <dbReference type="NCBI Taxonomy" id="1196083"/>
    <lineage>
        <taxon>Bacteria</taxon>
        <taxon>Pseudomonadati</taxon>
        <taxon>Pseudomonadota</taxon>
        <taxon>Betaproteobacteria</taxon>
        <taxon>Neisseriales</taxon>
        <taxon>Neisseriaceae</taxon>
        <taxon>Snodgrassella</taxon>
    </lineage>
</organism>
<dbReference type="RefSeq" id="WP_100090000.1">
    <property type="nucleotide sequence ID" value="NZ_MDVB01000118.1"/>
</dbReference>
<evidence type="ECO:0000313" key="1">
    <source>
        <dbReference type="EMBL" id="PIT12244.1"/>
    </source>
</evidence>
<protein>
    <submittedName>
        <fullName evidence="1">Uncharacterized protein</fullName>
    </submittedName>
</protein>
<reference evidence="1 2" key="1">
    <citation type="journal article" date="2017" name="MBio">
        <title>Type VI secretion-mediated competition in the bee gut microbiome.</title>
        <authorList>
            <person name="Steele M.I."/>
            <person name="Kwong W.K."/>
            <person name="Powell J.E."/>
            <person name="Whiteley M."/>
            <person name="Moran N.A."/>
        </authorList>
    </citation>
    <scope>NUCLEOTIDE SEQUENCE [LARGE SCALE GENOMIC DNA]</scope>
    <source>
        <strain evidence="1 2">App2-2</strain>
    </source>
</reference>
<dbReference type="AlphaFoldDB" id="A0A2N9WQV5"/>
<proteinExistence type="predicted"/>
<accession>A0A2N9WQV5</accession>
<evidence type="ECO:0000313" key="2">
    <source>
        <dbReference type="Proteomes" id="UP000231293"/>
    </source>
</evidence>
<name>A0A2N9WQV5_9NEIS</name>
<dbReference type="Proteomes" id="UP000231293">
    <property type="component" value="Unassembled WGS sequence"/>
</dbReference>
<comment type="caution">
    <text evidence="1">The sequence shown here is derived from an EMBL/GenBank/DDBJ whole genome shotgun (WGS) entry which is preliminary data.</text>
</comment>
<gene>
    <name evidence="1" type="ORF">BGI32_09685</name>
</gene>